<dbReference type="InterPro" id="IPR001509">
    <property type="entry name" value="Epimerase_deHydtase"/>
</dbReference>
<dbReference type="EMBL" id="CP053586">
    <property type="protein sequence ID" value="WNZ21707.1"/>
    <property type="molecule type" value="Genomic_DNA"/>
</dbReference>
<proteinExistence type="predicted"/>
<sequence>MNLQDKTLLITGITGFIGARAAELALQRGMKVQGLARSAEKAAPLKDRGVKIVVGDITDPAAAATACQGVDLVLHTAAIVRIDGDPDAFRQVNLQGAVNMAQAAKQQGVKAFVHLSSVMVYGFNYPPYATESSPLRGENNPYCQTKIDSERELLKLNQPPEFGVIIIRPGDVYGPNSGAWVVEPLSYMHRKEFALPRLGKGRINHVYVDNLIDAIFLAIEQEAYGEVFNITDGQDTSCKDYFTKLAAIANAPPPIVLPTFLVKFLLNQRIKKQQQNGEPIDLPPDSINWMSRPYLYSIEKARTQLGYQPKILLNQGLEQVKLWLQTR</sequence>
<dbReference type="GO" id="GO:0004029">
    <property type="term" value="F:aldehyde dehydrogenase (NAD+) activity"/>
    <property type="evidence" value="ECO:0007669"/>
    <property type="project" value="TreeGrafter"/>
</dbReference>
<organism evidence="2">
    <name type="scientific">Leptolyngbya sp. NK1-12</name>
    <dbReference type="NCBI Taxonomy" id="2547451"/>
    <lineage>
        <taxon>Bacteria</taxon>
        <taxon>Bacillati</taxon>
        <taxon>Cyanobacteriota</taxon>
        <taxon>Cyanophyceae</taxon>
        <taxon>Leptolyngbyales</taxon>
        <taxon>Leptolyngbyaceae</taxon>
        <taxon>Leptolyngbya group</taxon>
        <taxon>Leptolyngbya</taxon>
    </lineage>
</organism>
<dbReference type="GO" id="GO:0005737">
    <property type="term" value="C:cytoplasm"/>
    <property type="evidence" value="ECO:0007669"/>
    <property type="project" value="TreeGrafter"/>
</dbReference>
<accession>A0AA97AIB4</accession>
<dbReference type="SUPFAM" id="SSF51735">
    <property type="entry name" value="NAD(P)-binding Rossmann-fold domains"/>
    <property type="match status" value="1"/>
</dbReference>
<gene>
    <name evidence="2" type="ORF">HJG54_01720</name>
</gene>
<dbReference type="Gene3D" id="3.40.50.720">
    <property type="entry name" value="NAD(P)-binding Rossmann-like Domain"/>
    <property type="match status" value="1"/>
</dbReference>
<evidence type="ECO:0000313" key="2">
    <source>
        <dbReference type="EMBL" id="WNZ21707.1"/>
    </source>
</evidence>
<dbReference type="AlphaFoldDB" id="A0AA97AIB4"/>
<dbReference type="Pfam" id="PF01370">
    <property type="entry name" value="Epimerase"/>
    <property type="match status" value="1"/>
</dbReference>
<name>A0AA97AIB4_9CYAN</name>
<protein>
    <submittedName>
        <fullName evidence="2">NAD-dependent epimerase/dehydratase family protein</fullName>
    </submittedName>
</protein>
<feature type="domain" description="NAD-dependent epimerase/dehydratase" evidence="1">
    <location>
        <begin position="9"/>
        <end position="230"/>
    </location>
</feature>
<reference evidence="2" key="1">
    <citation type="submission" date="2020-05" db="EMBL/GenBank/DDBJ databases">
        <authorList>
            <person name="Zhu T."/>
            <person name="Keshari N."/>
            <person name="Lu X."/>
        </authorList>
    </citation>
    <scope>NUCLEOTIDE SEQUENCE</scope>
    <source>
        <strain evidence="2">NK1-12</strain>
    </source>
</reference>
<dbReference type="PANTHER" id="PTHR48079">
    <property type="entry name" value="PROTEIN YEEZ"/>
    <property type="match status" value="1"/>
</dbReference>
<evidence type="ECO:0000259" key="1">
    <source>
        <dbReference type="Pfam" id="PF01370"/>
    </source>
</evidence>
<dbReference type="PANTHER" id="PTHR48079:SF6">
    <property type="entry name" value="NAD(P)-BINDING DOMAIN-CONTAINING PROTEIN-RELATED"/>
    <property type="match status" value="1"/>
</dbReference>
<dbReference type="InterPro" id="IPR036291">
    <property type="entry name" value="NAD(P)-bd_dom_sf"/>
</dbReference>
<dbReference type="RefSeq" id="WP_036001147.1">
    <property type="nucleotide sequence ID" value="NZ_CP053586.1"/>
</dbReference>
<dbReference type="InterPro" id="IPR051783">
    <property type="entry name" value="NAD(P)-dependent_oxidoreduct"/>
</dbReference>